<gene>
    <name evidence="3" type="ORF">P2L57_03885</name>
</gene>
<protein>
    <submittedName>
        <fullName evidence="3">Peptidylprolyl isomerase</fullName>
    </submittedName>
</protein>
<dbReference type="InterPro" id="IPR050245">
    <property type="entry name" value="PrsA_foldase"/>
</dbReference>
<dbReference type="Pfam" id="PF13145">
    <property type="entry name" value="Rotamase_2"/>
    <property type="match status" value="1"/>
</dbReference>
<evidence type="ECO:0000313" key="3">
    <source>
        <dbReference type="EMBL" id="MDF2254900.1"/>
    </source>
</evidence>
<evidence type="ECO:0000256" key="1">
    <source>
        <dbReference type="PROSITE-ProRule" id="PRU00278"/>
    </source>
</evidence>
<dbReference type="PROSITE" id="PS50198">
    <property type="entry name" value="PPIC_PPIASE_2"/>
    <property type="match status" value="1"/>
</dbReference>
<dbReference type="Gene3D" id="3.10.50.40">
    <property type="match status" value="1"/>
</dbReference>
<proteinExistence type="predicted"/>
<keyword evidence="4" id="KW-1185">Reference proteome</keyword>
<accession>A0ABT5YTQ8</accession>
<dbReference type="SUPFAM" id="SSF54534">
    <property type="entry name" value="FKBP-like"/>
    <property type="match status" value="1"/>
</dbReference>
<dbReference type="Proteomes" id="UP001220022">
    <property type="component" value="Unassembled WGS sequence"/>
</dbReference>
<dbReference type="SUPFAM" id="SSF109998">
    <property type="entry name" value="Triger factor/SurA peptide-binding domain-like"/>
    <property type="match status" value="1"/>
</dbReference>
<dbReference type="EMBL" id="JARHTQ010000002">
    <property type="protein sequence ID" value="MDF2254900.1"/>
    <property type="molecule type" value="Genomic_DNA"/>
</dbReference>
<dbReference type="Pfam" id="PF23716">
    <property type="entry name" value="DUF7158"/>
    <property type="match status" value="1"/>
</dbReference>
<comment type="caution">
    <text evidence="3">The sequence shown here is derived from an EMBL/GenBank/DDBJ whole genome shotgun (WGS) entry which is preliminary data.</text>
</comment>
<name>A0ABT5YTQ8_9ACTN</name>
<dbReference type="InterPro" id="IPR055582">
    <property type="entry name" value="DUF7158"/>
</dbReference>
<keyword evidence="1" id="KW-0697">Rotamase</keyword>
<feature type="domain" description="PpiC" evidence="2">
    <location>
        <begin position="72"/>
        <end position="198"/>
    </location>
</feature>
<evidence type="ECO:0000259" key="2">
    <source>
        <dbReference type="PROSITE" id="PS50198"/>
    </source>
</evidence>
<dbReference type="PANTHER" id="PTHR47245">
    <property type="entry name" value="PEPTIDYLPROLYL ISOMERASE"/>
    <property type="match status" value="1"/>
</dbReference>
<dbReference type="RefSeq" id="WP_275808183.1">
    <property type="nucleotide sequence ID" value="NZ_BAAANM010000008.1"/>
</dbReference>
<evidence type="ECO:0000313" key="4">
    <source>
        <dbReference type="Proteomes" id="UP001220022"/>
    </source>
</evidence>
<organism evidence="3 4">
    <name type="scientific">Streptantibioticus ferralitis</name>
    <dbReference type="NCBI Taxonomy" id="236510"/>
    <lineage>
        <taxon>Bacteria</taxon>
        <taxon>Bacillati</taxon>
        <taxon>Actinomycetota</taxon>
        <taxon>Actinomycetes</taxon>
        <taxon>Kitasatosporales</taxon>
        <taxon>Streptomycetaceae</taxon>
        <taxon>Streptantibioticus</taxon>
    </lineage>
</organism>
<dbReference type="InterPro" id="IPR000297">
    <property type="entry name" value="PPIase_PpiC"/>
</dbReference>
<keyword evidence="1 3" id="KW-0413">Isomerase</keyword>
<dbReference type="InterPro" id="IPR046357">
    <property type="entry name" value="PPIase_dom_sf"/>
</dbReference>
<dbReference type="GO" id="GO:0016853">
    <property type="term" value="F:isomerase activity"/>
    <property type="evidence" value="ECO:0007669"/>
    <property type="project" value="UniProtKB-KW"/>
</dbReference>
<sequence length="260" mass="28197">MTAESPIVAQVGGRVITTAELERRLAAIRGGPLGPRLPKDHTPAGVRLRRWVAQLLASEALVFHEARHTTVPPQAPMAHPVHDSGADPGTQQALTHAARALFDQVTADVTVTEAELRRYYDANPDLWTRPELRTLRQAVRATREEAAALRPDDLAPAETLARGQLSGPLEDALFAAAAGDRIGPVRTVFGWHVAVLDHIERAGTLPYEAVRDTIHTDLLAAARGLAFDDWLAGRRAALVHLSPGYEHPGDPSLPDPVHRH</sequence>
<dbReference type="InterPro" id="IPR027304">
    <property type="entry name" value="Trigger_fact/SurA_dom_sf"/>
</dbReference>
<dbReference type="PANTHER" id="PTHR47245:SF2">
    <property type="entry name" value="PEPTIDYL-PROLYL CIS-TRANS ISOMERASE HP_0175-RELATED"/>
    <property type="match status" value="1"/>
</dbReference>
<reference evidence="3 4" key="1">
    <citation type="submission" date="2023-03" db="EMBL/GenBank/DDBJ databases">
        <title>Draft genome sequence of type strain Streptomyces ferralitis JCM 14344.</title>
        <authorList>
            <person name="Klaysubun C."/>
            <person name="Duangmal K."/>
        </authorList>
    </citation>
    <scope>NUCLEOTIDE SEQUENCE [LARGE SCALE GENOMIC DNA]</scope>
    <source>
        <strain evidence="3 4">JCM 14344</strain>
    </source>
</reference>